<evidence type="ECO:0000313" key="2">
    <source>
        <dbReference type="Proteomes" id="UP000323917"/>
    </source>
</evidence>
<reference evidence="1 2" key="1">
    <citation type="submission" date="2019-08" db="EMBL/GenBank/DDBJ databases">
        <title>Deep-cultivation of Planctomycetes and their phenomic and genomic characterization uncovers novel biology.</title>
        <authorList>
            <person name="Wiegand S."/>
            <person name="Jogler M."/>
            <person name="Boedeker C."/>
            <person name="Pinto D."/>
            <person name="Vollmers J."/>
            <person name="Rivas-Marin E."/>
            <person name="Kohn T."/>
            <person name="Peeters S.H."/>
            <person name="Heuer A."/>
            <person name="Rast P."/>
            <person name="Oberbeckmann S."/>
            <person name="Bunk B."/>
            <person name="Jeske O."/>
            <person name="Meyerdierks A."/>
            <person name="Storesund J.E."/>
            <person name="Kallscheuer N."/>
            <person name="Luecker S."/>
            <person name="Lage O.M."/>
            <person name="Pohl T."/>
            <person name="Merkel B.J."/>
            <person name="Hornburger P."/>
            <person name="Mueller R.-W."/>
            <person name="Bruemmer F."/>
            <person name="Labrenz M."/>
            <person name="Spormann A.M."/>
            <person name="Op den Camp H."/>
            <person name="Overmann J."/>
            <person name="Amann R."/>
            <person name="Jetten M.S.M."/>
            <person name="Mascher T."/>
            <person name="Medema M.H."/>
            <person name="Devos D.P."/>
            <person name="Kaster A.-K."/>
            <person name="Ovreas L."/>
            <person name="Rohde M."/>
            <person name="Galperin M.Y."/>
            <person name="Jogler C."/>
        </authorList>
    </citation>
    <scope>NUCLEOTIDE SEQUENCE [LARGE SCALE GENOMIC DNA]</scope>
    <source>
        <strain evidence="1 2">Pr1d</strain>
    </source>
</reference>
<organism evidence="1 2">
    <name type="scientific">Bythopirellula goksoeyrii</name>
    <dbReference type="NCBI Taxonomy" id="1400387"/>
    <lineage>
        <taxon>Bacteria</taxon>
        <taxon>Pseudomonadati</taxon>
        <taxon>Planctomycetota</taxon>
        <taxon>Planctomycetia</taxon>
        <taxon>Pirellulales</taxon>
        <taxon>Lacipirellulaceae</taxon>
        <taxon>Bythopirellula</taxon>
    </lineage>
</organism>
<keyword evidence="2" id="KW-1185">Reference proteome</keyword>
<dbReference type="Proteomes" id="UP000323917">
    <property type="component" value="Chromosome"/>
</dbReference>
<accession>A0A5B9QEI5</accession>
<gene>
    <name evidence="1" type="ORF">Pr1d_33140</name>
</gene>
<name>A0A5B9QEI5_9BACT</name>
<sequence length="42" mass="4746">MEDLCRSMIKVCGKDQTHLPVVPSASTEIFTEVNDRIMCFTV</sequence>
<dbReference type="KEGG" id="bgok:Pr1d_33140"/>
<protein>
    <submittedName>
        <fullName evidence="1">Uncharacterized protein</fullName>
    </submittedName>
</protein>
<evidence type="ECO:0000313" key="1">
    <source>
        <dbReference type="EMBL" id="QEG36005.1"/>
    </source>
</evidence>
<proteinExistence type="predicted"/>
<dbReference type="EMBL" id="CP042913">
    <property type="protein sequence ID" value="QEG36005.1"/>
    <property type="molecule type" value="Genomic_DNA"/>
</dbReference>
<dbReference type="AlphaFoldDB" id="A0A5B9QEI5"/>